<dbReference type="Proteomes" id="UP000504610">
    <property type="component" value="Chromosome 3"/>
</dbReference>
<protein>
    <submittedName>
        <fullName evidence="9 10">RNA-binding KH domain-containing protein RCF3</fullName>
    </submittedName>
</protein>
<feature type="region of interest" description="Disordered" evidence="6">
    <location>
        <begin position="545"/>
        <end position="567"/>
    </location>
</feature>
<dbReference type="FunFam" id="3.30.310.210:FF:000002">
    <property type="entry name" value="KH domain-containing protein"/>
    <property type="match status" value="2"/>
</dbReference>
<dbReference type="OrthoDB" id="442947at2759"/>
<feature type="compositionally biased region" description="Basic residues" evidence="6">
    <location>
        <begin position="8"/>
        <end position="20"/>
    </location>
</feature>
<gene>
    <name evidence="9 10 11" type="primary">LOC108847726</name>
</gene>
<dbReference type="PANTHER" id="PTHR10288">
    <property type="entry name" value="KH DOMAIN CONTAINING RNA BINDING PROTEIN"/>
    <property type="match status" value="1"/>
</dbReference>
<feature type="region of interest" description="Disordered" evidence="6">
    <location>
        <begin position="136"/>
        <end position="157"/>
    </location>
</feature>
<feature type="domain" description="K Homology" evidence="7">
    <location>
        <begin position="50"/>
        <end position="126"/>
    </location>
</feature>
<dbReference type="InterPro" id="IPR036612">
    <property type="entry name" value="KH_dom_type_1_sf"/>
</dbReference>
<dbReference type="KEGG" id="rsz:108847726"/>
<evidence type="ECO:0000313" key="10">
    <source>
        <dbReference type="RefSeq" id="XP_056861344.1"/>
    </source>
</evidence>
<evidence type="ECO:0000256" key="3">
    <source>
        <dbReference type="ARBA" id="ARBA00022884"/>
    </source>
</evidence>
<keyword evidence="4" id="KW-0539">Nucleus</keyword>
<feature type="region of interest" description="Disordered" evidence="6">
    <location>
        <begin position="490"/>
        <end position="517"/>
    </location>
</feature>
<dbReference type="AlphaFoldDB" id="A0A9W3DBV0"/>
<accession>A0A9W3DBV0</accession>
<reference evidence="8" key="1">
    <citation type="journal article" date="2019" name="Database">
        <title>The radish genome database (RadishGD): an integrated information resource for radish genomics.</title>
        <authorList>
            <person name="Yu H.J."/>
            <person name="Baek S."/>
            <person name="Lee Y.J."/>
            <person name="Cho A."/>
            <person name="Mun J.H."/>
        </authorList>
    </citation>
    <scope>NUCLEOTIDE SEQUENCE [LARGE SCALE GENOMIC DNA]</scope>
    <source>
        <strain evidence="8">cv. WK10039</strain>
    </source>
</reference>
<keyword evidence="2" id="KW-0677">Repeat</keyword>
<evidence type="ECO:0000313" key="9">
    <source>
        <dbReference type="RefSeq" id="XP_018476552.2"/>
    </source>
</evidence>
<evidence type="ECO:0000256" key="6">
    <source>
        <dbReference type="SAM" id="MobiDB-lite"/>
    </source>
</evidence>
<dbReference type="RefSeq" id="XP_018476552.2">
    <property type="nucleotide sequence ID" value="XM_018621050.2"/>
</dbReference>
<evidence type="ECO:0000256" key="1">
    <source>
        <dbReference type="ARBA" id="ARBA00004123"/>
    </source>
</evidence>
<dbReference type="GO" id="GO:0009911">
    <property type="term" value="P:positive regulation of flower development"/>
    <property type="evidence" value="ECO:0007669"/>
    <property type="project" value="UniProtKB-ARBA"/>
</dbReference>
<dbReference type="InterPro" id="IPR004088">
    <property type="entry name" value="KH_dom_type_1"/>
</dbReference>
<reference evidence="9 10" key="2">
    <citation type="submission" date="2025-04" db="UniProtKB">
        <authorList>
            <consortium name="RefSeq"/>
        </authorList>
    </citation>
    <scope>IDENTIFICATION</scope>
    <source>
        <tissue evidence="9 10">Leaf</tissue>
    </source>
</reference>
<dbReference type="InterPro" id="IPR004087">
    <property type="entry name" value="KH_dom"/>
</dbReference>
<comment type="subcellular location">
    <subcellularLocation>
        <location evidence="1">Nucleus</location>
    </subcellularLocation>
</comment>
<keyword evidence="3 5" id="KW-0694">RNA-binding</keyword>
<dbReference type="GeneID" id="108847726"/>
<dbReference type="Pfam" id="PF00013">
    <property type="entry name" value="KH_1"/>
    <property type="match status" value="4"/>
</dbReference>
<dbReference type="GO" id="GO:0003723">
    <property type="term" value="F:RNA binding"/>
    <property type="evidence" value="ECO:0007669"/>
    <property type="project" value="UniProtKB-UniRule"/>
</dbReference>
<evidence type="ECO:0000256" key="5">
    <source>
        <dbReference type="PROSITE-ProRule" id="PRU00117"/>
    </source>
</evidence>
<feature type="domain" description="K Homology" evidence="7">
    <location>
        <begin position="158"/>
        <end position="233"/>
    </location>
</feature>
<evidence type="ECO:0000256" key="4">
    <source>
        <dbReference type="ARBA" id="ARBA00023242"/>
    </source>
</evidence>
<dbReference type="SMART" id="SM00322">
    <property type="entry name" value="KH"/>
    <property type="match status" value="4"/>
</dbReference>
<keyword evidence="8" id="KW-1185">Reference proteome</keyword>
<evidence type="ECO:0000313" key="11">
    <source>
        <dbReference type="RefSeq" id="XP_056861345.1"/>
    </source>
</evidence>
<dbReference type="SUPFAM" id="SSF54791">
    <property type="entry name" value="Eukaryotic type KH-domain (KH-domain type I)"/>
    <property type="match status" value="4"/>
</dbReference>
<dbReference type="RefSeq" id="XP_056861344.1">
    <property type="nucleotide sequence ID" value="XM_057005364.1"/>
</dbReference>
<name>A0A9W3DBV0_RAPSA</name>
<proteinExistence type="predicted"/>
<feature type="compositionally biased region" description="Basic and acidic residues" evidence="6">
    <location>
        <begin position="36"/>
        <end position="46"/>
    </location>
</feature>
<feature type="compositionally biased region" description="Basic residues" evidence="6">
    <location>
        <begin position="558"/>
        <end position="567"/>
    </location>
</feature>
<evidence type="ECO:0000256" key="2">
    <source>
        <dbReference type="ARBA" id="ARBA00022737"/>
    </source>
</evidence>
<dbReference type="CDD" id="cd22460">
    <property type="entry name" value="KH-I_PEPPER_rpt2_like"/>
    <property type="match status" value="2"/>
</dbReference>
<dbReference type="Gene3D" id="3.30.1370.10">
    <property type="entry name" value="K Homology domain, type 1"/>
    <property type="match status" value="2"/>
</dbReference>
<feature type="compositionally biased region" description="Basic and acidic residues" evidence="6">
    <location>
        <begin position="490"/>
        <end position="506"/>
    </location>
</feature>
<feature type="domain" description="K Homology" evidence="7">
    <location>
        <begin position="301"/>
        <end position="374"/>
    </location>
</feature>
<sequence>MSPDHRDSSHRKRSRPHSDHHHHDDDENGGSKRRYRGDDRDSHSHSIDRDDTVFRYLCPVRKIGSVIGRGGDIVKQLRMETRAKIKIGEAIPGCDERVITIYSASDETNNDDGGEKALSPAQDALFRIHDRVAADEDAPLRSGGEDGSDSERDQQQQQQVTAKLLVPSDQIGCVLGRGGQIVQNIRSETGAQIRIIKDRNMPLCALSSDELVQISGEVLLVKKALHQIASRLHENPSRTQNLLSSAAAGGGYPSGSLMSHAGGPRIVGIAPLMDPYRGYKSDAGDFGRPLYEPRRNEPPATDFCIRLVSPVENIASVIGKGGALINQLRQETRATIKVDSTRTEENDCLITISAREAFDDAYSPTIEAAMRLQPKCSEKVERDSGLVSFTTRILVPSSRIGCILGKGGAIITEMRRMTRANIRVLGKDNLPKVASEDDEMVQISGELDVAKEALIQITSRLRANVFDREGAVSAIMPVLPYVPVAPDAGDRFDYDRRDTRRPERGNHYPGGYGSSGLSAEGYSPYGAPVGGSSSTPYGVYGGYASGRSGGSGLSSHSSTHRRRNYDY</sequence>
<feature type="domain" description="K Homology" evidence="7">
    <location>
        <begin position="387"/>
        <end position="462"/>
    </location>
</feature>
<feature type="region of interest" description="Disordered" evidence="6">
    <location>
        <begin position="1"/>
        <end position="46"/>
    </location>
</feature>
<dbReference type="CDD" id="cd22459">
    <property type="entry name" value="KH-I_PEPPER_rpt1_like"/>
    <property type="match status" value="2"/>
</dbReference>
<dbReference type="RefSeq" id="XP_056861345.1">
    <property type="nucleotide sequence ID" value="XM_057005365.1"/>
</dbReference>
<dbReference type="Gene3D" id="3.30.310.210">
    <property type="match status" value="1"/>
</dbReference>
<dbReference type="GO" id="GO:0005634">
    <property type="term" value="C:nucleus"/>
    <property type="evidence" value="ECO:0007669"/>
    <property type="project" value="UniProtKB-SubCell"/>
</dbReference>
<evidence type="ECO:0000259" key="7">
    <source>
        <dbReference type="SMART" id="SM00322"/>
    </source>
</evidence>
<organism evidence="8 10">
    <name type="scientific">Raphanus sativus</name>
    <name type="common">Radish</name>
    <name type="synonym">Raphanus raphanistrum var. sativus</name>
    <dbReference type="NCBI Taxonomy" id="3726"/>
    <lineage>
        <taxon>Eukaryota</taxon>
        <taxon>Viridiplantae</taxon>
        <taxon>Streptophyta</taxon>
        <taxon>Embryophyta</taxon>
        <taxon>Tracheophyta</taxon>
        <taxon>Spermatophyta</taxon>
        <taxon>Magnoliopsida</taxon>
        <taxon>eudicotyledons</taxon>
        <taxon>Gunneridae</taxon>
        <taxon>Pentapetalae</taxon>
        <taxon>rosids</taxon>
        <taxon>malvids</taxon>
        <taxon>Brassicales</taxon>
        <taxon>Brassicaceae</taxon>
        <taxon>Brassiceae</taxon>
        <taxon>Raphanus</taxon>
    </lineage>
</organism>
<evidence type="ECO:0000313" key="8">
    <source>
        <dbReference type="Proteomes" id="UP000504610"/>
    </source>
</evidence>
<dbReference type="PROSITE" id="PS50084">
    <property type="entry name" value="KH_TYPE_1"/>
    <property type="match status" value="4"/>
</dbReference>